<dbReference type="AlphaFoldDB" id="A0AAE0BYP3"/>
<evidence type="ECO:0000313" key="2">
    <source>
        <dbReference type="EMBL" id="KAK3245221.1"/>
    </source>
</evidence>
<dbReference type="Proteomes" id="UP001190700">
    <property type="component" value="Unassembled WGS sequence"/>
</dbReference>
<feature type="non-terminal residue" evidence="2">
    <location>
        <position position="402"/>
    </location>
</feature>
<evidence type="ECO:0000256" key="1">
    <source>
        <dbReference type="SAM" id="MobiDB-lite"/>
    </source>
</evidence>
<protein>
    <submittedName>
        <fullName evidence="2">Uncharacterized protein</fullName>
    </submittedName>
</protein>
<accession>A0AAE0BYP3</accession>
<gene>
    <name evidence="2" type="ORF">CYMTET_45200</name>
</gene>
<comment type="caution">
    <text evidence="2">The sequence shown here is derived from an EMBL/GenBank/DDBJ whole genome shotgun (WGS) entry which is preliminary data.</text>
</comment>
<reference evidence="2 3" key="1">
    <citation type="journal article" date="2015" name="Genome Biol. Evol.">
        <title>Comparative Genomics of a Bacterivorous Green Alga Reveals Evolutionary Causalities and Consequences of Phago-Mixotrophic Mode of Nutrition.</title>
        <authorList>
            <person name="Burns J.A."/>
            <person name="Paasch A."/>
            <person name="Narechania A."/>
            <person name="Kim E."/>
        </authorList>
    </citation>
    <scope>NUCLEOTIDE SEQUENCE [LARGE SCALE GENOMIC DNA]</scope>
    <source>
        <strain evidence="2 3">PLY_AMNH</strain>
    </source>
</reference>
<proteinExistence type="predicted"/>
<feature type="region of interest" description="Disordered" evidence="1">
    <location>
        <begin position="57"/>
        <end position="117"/>
    </location>
</feature>
<dbReference type="EMBL" id="LGRX02030891">
    <property type="protein sequence ID" value="KAK3245221.1"/>
    <property type="molecule type" value="Genomic_DNA"/>
</dbReference>
<name>A0AAE0BYP3_9CHLO</name>
<feature type="region of interest" description="Disordered" evidence="1">
    <location>
        <begin position="223"/>
        <end position="263"/>
    </location>
</feature>
<organism evidence="2 3">
    <name type="scientific">Cymbomonas tetramitiformis</name>
    <dbReference type="NCBI Taxonomy" id="36881"/>
    <lineage>
        <taxon>Eukaryota</taxon>
        <taxon>Viridiplantae</taxon>
        <taxon>Chlorophyta</taxon>
        <taxon>Pyramimonadophyceae</taxon>
        <taxon>Pyramimonadales</taxon>
        <taxon>Pyramimonadaceae</taxon>
        <taxon>Cymbomonas</taxon>
    </lineage>
</organism>
<keyword evidence="3" id="KW-1185">Reference proteome</keyword>
<sequence length="402" mass="44582">MQRRGPTEAYREVRASNEAVGELGLDLLRHERVAPVTRETETVDLLSDDDDGDVQIISASDLQEAPASLTPREQDLNRRHTSSETSRQGSDESEHFSKKSRSGCSLVMLPRRGGAPRSRLGQRVTLLTNAAAVGHGLHTEGYYEYDISFSRGQEIPERRADFRGPRGRIWMALREQDRRHLAECPVKAGHRPGTRKGAREVSMPQSIEPESVVVRLNVARIRGPKHPACTPGRRAAPPGGTRFSRPEQKAKSTSLGPPRLGGSSAFSSACEKGVASSLERFKEGSLPWTCRCLRVGQEMDAAYLAHHSAHHLRYSSLERDGELGLKHAVFNGECTIYSRGELRGVKEEMTPITISLPPTSRYSRGVEFTVGLNLIHYVRPSLVTQVRPPFSLLHPHSPPRFL</sequence>
<feature type="compositionally biased region" description="Basic and acidic residues" evidence="1">
    <location>
        <begin position="72"/>
        <end position="82"/>
    </location>
</feature>
<evidence type="ECO:0000313" key="3">
    <source>
        <dbReference type="Proteomes" id="UP001190700"/>
    </source>
</evidence>